<protein>
    <recommendedName>
        <fullName evidence="9">Lysine--tRNA ligase</fullName>
        <ecNumber evidence="9">6.1.1.6</ecNumber>
    </recommendedName>
    <alternativeName>
        <fullName evidence="9">Lysyl-tRNA synthetase</fullName>
        <shortName evidence="9">LysRS</shortName>
    </alternativeName>
</protein>
<dbReference type="NCBIfam" id="NF001756">
    <property type="entry name" value="PRK00484.1"/>
    <property type="match status" value="1"/>
</dbReference>
<evidence type="ECO:0000256" key="9">
    <source>
        <dbReference type="HAMAP-Rule" id="MF_00252"/>
    </source>
</evidence>
<dbReference type="GO" id="GO:0005829">
    <property type="term" value="C:cytosol"/>
    <property type="evidence" value="ECO:0007669"/>
    <property type="project" value="TreeGrafter"/>
</dbReference>
<evidence type="ECO:0000256" key="5">
    <source>
        <dbReference type="ARBA" id="ARBA00022840"/>
    </source>
</evidence>
<feature type="binding site" evidence="9">
    <location>
        <position position="405"/>
    </location>
    <ligand>
        <name>Mg(2+)</name>
        <dbReference type="ChEBI" id="CHEBI:18420"/>
        <label>1</label>
    </ligand>
</feature>
<feature type="domain" description="Aminoacyl-transfer RNA synthetases class-II family profile" evidence="11">
    <location>
        <begin position="171"/>
        <end position="486"/>
    </location>
</feature>
<dbReference type="EMBL" id="DTGT01000154">
    <property type="protein sequence ID" value="HGH60634.1"/>
    <property type="molecule type" value="Genomic_DNA"/>
</dbReference>
<dbReference type="EC" id="6.1.1.6" evidence="9"/>
<evidence type="ECO:0000313" key="12">
    <source>
        <dbReference type="EMBL" id="HGH60634.1"/>
    </source>
</evidence>
<keyword evidence="7 9" id="KW-0030">Aminoacyl-tRNA synthetase</keyword>
<keyword evidence="2 9" id="KW-0436">Ligase</keyword>
<evidence type="ECO:0000256" key="6">
    <source>
        <dbReference type="ARBA" id="ARBA00022917"/>
    </source>
</evidence>
<feature type="binding site" evidence="9">
    <location>
        <position position="398"/>
    </location>
    <ligand>
        <name>Mg(2+)</name>
        <dbReference type="ChEBI" id="CHEBI:18420"/>
        <label>1</label>
    </ligand>
</feature>
<keyword evidence="3 9" id="KW-0479">Metal-binding</keyword>
<reference evidence="12" key="1">
    <citation type="journal article" date="2020" name="mSystems">
        <title>Genome- and Community-Level Interaction Insights into Carbon Utilization and Element Cycling Functions of Hydrothermarchaeota in Hydrothermal Sediment.</title>
        <authorList>
            <person name="Zhou Z."/>
            <person name="Liu Y."/>
            <person name="Xu W."/>
            <person name="Pan J."/>
            <person name="Luo Z.H."/>
            <person name="Li M."/>
        </authorList>
    </citation>
    <scope>NUCLEOTIDE SEQUENCE [LARGE SCALE GENOMIC DNA]</scope>
    <source>
        <strain evidence="12">SpSt-769</strain>
    </source>
</reference>
<sequence length="491" mass="56673">MASLVEIRRRKLQEFLEGGVNPYATGFAPDLTSDEFSTRFGYVKEGDELVDQVKMAGRIIAMRVMGKATFARLRDSAGDYQIYLARDTVGEQHYKLFKKFDIGDIVGVAGIPFRTRTGELSLMVKQFVLLTKSLRPLPEKWHGLSDVETRYRQRYLDLIVNHHAREIVIARSRIIAYLRNFLERRGFLEVETPMMQPIPGGATAKPFETFHHALGRQLYLRIAPELYLKRLLVGGFDRVFEINRNFRNEGISTQHNPEFTMLEFYQAYSTYEDLMDLTEEMFCGLAMDLFGRLRFPYGEGEVDFTRPWPRKTVREALIEYAGLSEQEIDDRNSMFIKAIECGLDVPQDHSLGRLWMALFDELVEKRLWGPVFIHKYPVEVSPLARRNEEDPTVTDRFELYICGRETANAFTELTDPIDQRSRFEEQVRARASGDEEAHFLDEDFVRALEYGMPPAAGEGIGIDRLVMLMTNSASIREVILFPHMRPEKSSA</sequence>
<dbReference type="SUPFAM" id="SSF50249">
    <property type="entry name" value="Nucleic acid-binding proteins"/>
    <property type="match status" value="1"/>
</dbReference>
<dbReference type="GO" id="GO:0000049">
    <property type="term" value="F:tRNA binding"/>
    <property type="evidence" value="ECO:0007669"/>
    <property type="project" value="TreeGrafter"/>
</dbReference>
<name>A0A7C4EUE7_9BACT</name>
<dbReference type="InterPro" id="IPR004364">
    <property type="entry name" value="Aa-tRNA-synt_II"/>
</dbReference>
<evidence type="ECO:0000256" key="7">
    <source>
        <dbReference type="ARBA" id="ARBA00023146"/>
    </source>
</evidence>
<dbReference type="GO" id="GO:0004824">
    <property type="term" value="F:lysine-tRNA ligase activity"/>
    <property type="evidence" value="ECO:0007669"/>
    <property type="project" value="UniProtKB-UniRule"/>
</dbReference>
<dbReference type="GO" id="GO:0000287">
    <property type="term" value="F:magnesium ion binding"/>
    <property type="evidence" value="ECO:0007669"/>
    <property type="project" value="UniProtKB-UniRule"/>
</dbReference>
<dbReference type="InterPro" id="IPR045864">
    <property type="entry name" value="aa-tRNA-synth_II/BPL/LPL"/>
</dbReference>
<dbReference type="InterPro" id="IPR006195">
    <property type="entry name" value="aa-tRNA-synth_II"/>
</dbReference>
<feature type="binding site" evidence="9">
    <location>
        <position position="405"/>
    </location>
    <ligand>
        <name>Mg(2+)</name>
        <dbReference type="ChEBI" id="CHEBI:18420"/>
        <label>2</label>
    </ligand>
</feature>
<evidence type="ECO:0000256" key="10">
    <source>
        <dbReference type="RuleBase" id="RU000336"/>
    </source>
</evidence>
<dbReference type="HAMAP" id="MF_00252">
    <property type="entry name" value="Lys_tRNA_synth_class2"/>
    <property type="match status" value="1"/>
</dbReference>
<keyword evidence="6 9" id="KW-0648">Protein biosynthesis</keyword>
<gene>
    <name evidence="9 12" type="primary">lysS</name>
    <name evidence="12" type="ORF">ENV54_04970</name>
</gene>
<comment type="subunit">
    <text evidence="9">Homodimer.</text>
</comment>
<dbReference type="InterPro" id="IPR002313">
    <property type="entry name" value="Lys-tRNA-ligase_II"/>
</dbReference>
<evidence type="ECO:0000256" key="4">
    <source>
        <dbReference type="ARBA" id="ARBA00022741"/>
    </source>
</evidence>
<dbReference type="GO" id="GO:0005524">
    <property type="term" value="F:ATP binding"/>
    <property type="evidence" value="ECO:0007669"/>
    <property type="project" value="UniProtKB-UniRule"/>
</dbReference>
<comment type="caution">
    <text evidence="12">The sequence shown here is derived from an EMBL/GenBank/DDBJ whole genome shotgun (WGS) entry which is preliminary data.</text>
</comment>
<comment type="cofactor">
    <cofactor evidence="9 10">
        <name>Mg(2+)</name>
        <dbReference type="ChEBI" id="CHEBI:18420"/>
    </cofactor>
    <text evidence="9 10">Binds 3 Mg(2+) ions per subunit.</text>
</comment>
<dbReference type="PANTHER" id="PTHR42918:SF15">
    <property type="entry name" value="LYSINE--TRNA LIGASE, CHLOROPLASTIC_MITOCHONDRIAL"/>
    <property type="match status" value="1"/>
</dbReference>
<evidence type="ECO:0000259" key="11">
    <source>
        <dbReference type="PROSITE" id="PS50862"/>
    </source>
</evidence>
<dbReference type="PANTHER" id="PTHR42918">
    <property type="entry name" value="LYSYL-TRNA SYNTHETASE"/>
    <property type="match status" value="1"/>
</dbReference>
<dbReference type="Gene3D" id="2.40.50.140">
    <property type="entry name" value="Nucleic acid-binding proteins"/>
    <property type="match status" value="1"/>
</dbReference>
<dbReference type="Gene3D" id="3.30.930.10">
    <property type="entry name" value="Bira Bifunctional Protein, Domain 2"/>
    <property type="match status" value="1"/>
</dbReference>
<evidence type="ECO:0000256" key="8">
    <source>
        <dbReference type="ARBA" id="ARBA00048573"/>
    </source>
</evidence>
<keyword evidence="5 9" id="KW-0067">ATP-binding</keyword>
<dbReference type="SUPFAM" id="SSF55681">
    <property type="entry name" value="Class II aaRS and biotin synthetases"/>
    <property type="match status" value="1"/>
</dbReference>
<comment type="subcellular location">
    <subcellularLocation>
        <location evidence="9">Cytoplasm</location>
    </subcellularLocation>
</comment>
<dbReference type="InterPro" id="IPR044136">
    <property type="entry name" value="Lys-tRNA-ligase_II_N"/>
</dbReference>
<evidence type="ECO:0000256" key="3">
    <source>
        <dbReference type="ARBA" id="ARBA00022723"/>
    </source>
</evidence>
<dbReference type="NCBIfam" id="TIGR00499">
    <property type="entry name" value="lysS_bact"/>
    <property type="match status" value="1"/>
</dbReference>
<dbReference type="Pfam" id="PF01336">
    <property type="entry name" value="tRNA_anti-codon"/>
    <property type="match status" value="1"/>
</dbReference>
<evidence type="ECO:0000256" key="1">
    <source>
        <dbReference type="ARBA" id="ARBA00008226"/>
    </source>
</evidence>
<dbReference type="CDD" id="cd04322">
    <property type="entry name" value="LysRS_N"/>
    <property type="match status" value="1"/>
</dbReference>
<organism evidence="12">
    <name type="scientific">Desulfomonile tiedjei</name>
    <dbReference type="NCBI Taxonomy" id="2358"/>
    <lineage>
        <taxon>Bacteria</taxon>
        <taxon>Pseudomonadati</taxon>
        <taxon>Thermodesulfobacteriota</taxon>
        <taxon>Desulfomonilia</taxon>
        <taxon>Desulfomonilales</taxon>
        <taxon>Desulfomonilaceae</taxon>
        <taxon>Desulfomonile</taxon>
    </lineage>
</organism>
<dbReference type="AlphaFoldDB" id="A0A7C4EUE7"/>
<evidence type="ECO:0000256" key="2">
    <source>
        <dbReference type="ARBA" id="ARBA00022598"/>
    </source>
</evidence>
<comment type="similarity">
    <text evidence="1 9">Belongs to the class-II aminoacyl-tRNA synthetase family.</text>
</comment>
<keyword evidence="4 9" id="KW-0547">Nucleotide-binding</keyword>
<dbReference type="InterPro" id="IPR012340">
    <property type="entry name" value="NA-bd_OB-fold"/>
</dbReference>
<accession>A0A7C4EUE7</accession>
<dbReference type="FunFam" id="2.40.50.140:FF:000024">
    <property type="entry name" value="Lysine--tRNA ligase"/>
    <property type="match status" value="1"/>
</dbReference>
<dbReference type="PRINTS" id="PR00982">
    <property type="entry name" value="TRNASYNTHLYS"/>
</dbReference>
<proteinExistence type="inferred from homology"/>
<dbReference type="PROSITE" id="PS50862">
    <property type="entry name" value="AA_TRNA_LIGASE_II"/>
    <property type="match status" value="1"/>
</dbReference>
<comment type="catalytic activity">
    <reaction evidence="8 9 10">
        <text>tRNA(Lys) + L-lysine + ATP = L-lysyl-tRNA(Lys) + AMP + diphosphate</text>
        <dbReference type="Rhea" id="RHEA:20792"/>
        <dbReference type="Rhea" id="RHEA-COMP:9696"/>
        <dbReference type="Rhea" id="RHEA-COMP:9697"/>
        <dbReference type="ChEBI" id="CHEBI:30616"/>
        <dbReference type="ChEBI" id="CHEBI:32551"/>
        <dbReference type="ChEBI" id="CHEBI:33019"/>
        <dbReference type="ChEBI" id="CHEBI:78442"/>
        <dbReference type="ChEBI" id="CHEBI:78529"/>
        <dbReference type="ChEBI" id="CHEBI:456215"/>
        <dbReference type="EC" id="6.1.1.6"/>
    </reaction>
</comment>
<dbReference type="GO" id="GO:0006430">
    <property type="term" value="P:lysyl-tRNA aminoacylation"/>
    <property type="evidence" value="ECO:0007669"/>
    <property type="project" value="UniProtKB-UniRule"/>
</dbReference>
<dbReference type="Pfam" id="PF00152">
    <property type="entry name" value="tRNA-synt_2"/>
    <property type="match status" value="1"/>
</dbReference>
<dbReference type="CDD" id="cd00775">
    <property type="entry name" value="LysRS_core"/>
    <property type="match status" value="1"/>
</dbReference>
<dbReference type="InterPro" id="IPR018149">
    <property type="entry name" value="Lys-tRNA-synth_II_C"/>
</dbReference>
<keyword evidence="9 10" id="KW-0460">Magnesium</keyword>
<dbReference type="InterPro" id="IPR004365">
    <property type="entry name" value="NA-bd_OB_tRNA"/>
</dbReference>
<keyword evidence="9" id="KW-0963">Cytoplasm</keyword>